<dbReference type="Proteomes" id="UP000308600">
    <property type="component" value="Unassembled WGS sequence"/>
</dbReference>
<evidence type="ECO:0000313" key="2">
    <source>
        <dbReference type="Proteomes" id="UP000308600"/>
    </source>
</evidence>
<keyword evidence="2" id="KW-1185">Reference proteome</keyword>
<dbReference type="EMBL" id="ML208338">
    <property type="protein sequence ID" value="TFK69064.1"/>
    <property type="molecule type" value="Genomic_DNA"/>
</dbReference>
<protein>
    <submittedName>
        <fullName evidence="1">Uncharacterized protein</fullName>
    </submittedName>
</protein>
<sequence length="101" mass="11580">MFSHGQGSFLYLLCAASMTNSSSNMHLCGYVPRKHATLWRPWPFNHTPLEEFNKVQLRTGDERVNSNSNEKKPIDSGNMSLKDQNPDLCELIRVNFRYSCA</sequence>
<gene>
    <name evidence="1" type="ORF">BDN72DRAFT_640121</name>
</gene>
<reference evidence="1 2" key="1">
    <citation type="journal article" date="2019" name="Nat. Ecol. Evol.">
        <title>Megaphylogeny resolves global patterns of mushroom evolution.</title>
        <authorList>
            <person name="Varga T."/>
            <person name="Krizsan K."/>
            <person name="Foldi C."/>
            <person name="Dima B."/>
            <person name="Sanchez-Garcia M."/>
            <person name="Sanchez-Ramirez S."/>
            <person name="Szollosi G.J."/>
            <person name="Szarkandi J.G."/>
            <person name="Papp V."/>
            <person name="Albert L."/>
            <person name="Andreopoulos W."/>
            <person name="Angelini C."/>
            <person name="Antonin V."/>
            <person name="Barry K.W."/>
            <person name="Bougher N.L."/>
            <person name="Buchanan P."/>
            <person name="Buyck B."/>
            <person name="Bense V."/>
            <person name="Catcheside P."/>
            <person name="Chovatia M."/>
            <person name="Cooper J."/>
            <person name="Damon W."/>
            <person name="Desjardin D."/>
            <person name="Finy P."/>
            <person name="Geml J."/>
            <person name="Haridas S."/>
            <person name="Hughes K."/>
            <person name="Justo A."/>
            <person name="Karasinski D."/>
            <person name="Kautmanova I."/>
            <person name="Kiss B."/>
            <person name="Kocsube S."/>
            <person name="Kotiranta H."/>
            <person name="LaButti K.M."/>
            <person name="Lechner B.E."/>
            <person name="Liimatainen K."/>
            <person name="Lipzen A."/>
            <person name="Lukacs Z."/>
            <person name="Mihaltcheva S."/>
            <person name="Morgado L.N."/>
            <person name="Niskanen T."/>
            <person name="Noordeloos M.E."/>
            <person name="Ohm R.A."/>
            <person name="Ortiz-Santana B."/>
            <person name="Ovrebo C."/>
            <person name="Racz N."/>
            <person name="Riley R."/>
            <person name="Savchenko A."/>
            <person name="Shiryaev A."/>
            <person name="Soop K."/>
            <person name="Spirin V."/>
            <person name="Szebenyi C."/>
            <person name="Tomsovsky M."/>
            <person name="Tulloss R.E."/>
            <person name="Uehling J."/>
            <person name="Grigoriev I.V."/>
            <person name="Vagvolgyi C."/>
            <person name="Papp T."/>
            <person name="Martin F.M."/>
            <person name="Miettinen O."/>
            <person name="Hibbett D.S."/>
            <person name="Nagy L.G."/>
        </authorList>
    </citation>
    <scope>NUCLEOTIDE SEQUENCE [LARGE SCALE GENOMIC DNA]</scope>
    <source>
        <strain evidence="1 2">NL-1719</strain>
    </source>
</reference>
<name>A0ACD3AUW2_9AGAR</name>
<accession>A0ACD3AUW2</accession>
<organism evidence="1 2">
    <name type="scientific">Pluteus cervinus</name>
    <dbReference type="NCBI Taxonomy" id="181527"/>
    <lineage>
        <taxon>Eukaryota</taxon>
        <taxon>Fungi</taxon>
        <taxon>Dikarya</taxon>
        <taxon>Basidiomycota</taxon>
        <taxon>Agaricomycotina</taxon>
        <taxon>Agaricomycetes</taxon>
        <taxon>Agaricomycetidae</taxon>
        <taxon>Agaricales</taxon>
        <taxon>Pluteineae</taxon>
        <taxon>Pluteaceae</taxon>
        <taxon>Pluteus</taxon>
    </lineage>
</organism>
<proteinExistence type="predicted"/>
<evidence type="ECO:0000313" key="1">
    <source>
        <dbReference type="EMBL" id="TFK69064.1"/>
    </source>
</evidence>